<sequence length="104" mass="12304">MKYIITESKLNNIFKLYMDATYGDVEMAVDKDDDGYIHFFSRKDIDSDGYPVRIAHRNNNGTLWIDYSFFEKMRALFGNSVGEAIEKYYVDKFGIEIKRINMEF</sequence>
<protein>
    <submittedName>
        <fullName evidence="1">Uncharacterized protein</fullName>
    </submittedName>
</protein>
<gene>
    <name evidence="1" type="ORF">UFOVP117_276</name>
</gene>
<accession>A0A6J5L9Q5</accession>
<reference evidence="1" key="1">
    <citation type="submission" date="2020-04" db="EMBL/GenBank/DDBJ databases">
        <authorList>
            <person name="Chiriac C."/>
            <person name="Salcher M."/>
            <person name="Ghai R."/>
            <person name="Kavagutti S V."/>
        </authorList>
    </citation>
    <scope>NUCLEOTIDE SEQUENCE</scope>
</reference>
<evidence type="ECO:0000313" key="1">
    <source>
        <dbReference type="EMBL" id="CAB4130142.1"/>
    </source>
</evidence>
<dbReference type="EMBL" id="LR796235">
    <property type="protein sequence ID" value="CAB4130142.1"/>
    <property type="molecule type" value="Genomic_DNA"/>
</dbReference>
<organism evidence="1">
    <name type="scientific">uncultured Caudovirales phage</name>
    <dbReference type="NCBI Taxonomy" id="2100421"/>
    <lineage>
        <taxon>Viruses</taxon>
        <taxon>Duplodnaviria</taxon>
        <taxon>Heunggongvirae</taxon>
        <taxon>Uroviricota</taxon>
        <taxon>Caudoviricetes</taxon>
        <taxon>Peduoviridae</taxon>
        <taxon>Maltschvirus</taxon>
        <taxon>Maltschvirus maltsch</taxon>
    </lineage>
</organism>
<name>A0A6J5L9Q5_9CAUD</name>
<proteinExistence type="predicted"/>